<dbReference type="Proteomes" id="UP001596380">
    <property type="component" value="Unassembled WGS sequence"/>
</dbReference>
<accession>A0ABW2CT35</accession>
<name>A0ABW2CT35_9ACTN</name>
<dbReference type="EMBL" id="JBHSXS010000027">
    <property type="protein sequence ID" value="MFC6884425.1"/>
    <property type="molecule type" value="Genomic_DNA"/>
</dbReference>
<organism evidence="2 3">
    <name type="scientific">Actinomadura yumaensis</name>
    <dbReference type="NCBI Taxonomy" id="111807"/>
    <lineage>
        <taxon>Bacteria</taxon>
        <taxon>Bacillati</taxon>
        <taxon>Actinomycetota</taxon>
        <taxon>Actinomycetes</taxon>
        <taxon>Streptosporangiales</taxon>
        <taxon>Thermomonosporaceae</taxon>
        <taxon>Actinomadura</taxon>
    </lineage>
</organism>
<dbReference type="Gene3D" id="3.40.50.150">
    <property type="entry name" value="Vaccinia Virus protein VP39"/>
    <property type="match status" value="1"/>
</dbReference>
<evidence type="ECO:0000313" key="2">
    <source>
        <dbReference type="EMBL" id="MFC6884425.1"/>
    </source>
</evidence>
<evidence type="ECO:0000256" key="1">
    <source>
        <dbReference type="ARBA" id="ARBA00023115"/>
    </source>
</evidence>
<dbReference type="InterPro" id="IPR029063">
    <property type="entry name" value="SAM-dependent_MTases_sf"/>
</dbReference>
<dbReference type="SUPFAM" id="SSF53335">
    <property type="entry name" value="S-adenosyl-L-methionine-dependent methyltransferases"/>
    <property type="match status" value="1"/>
</dbReference>
<dbReference type="PANTHER" id="PTHR43317:SF3">
    <property type="entry name" value="BLR2883 PROTEIN"/>
    <property type="match status" value="1"/>
</dbReference>
<protein>
    <submittedName>
        <fullName evidence="2">Spermidine synthase</fullName>
    </submittedName>
</protein>
<gene>
    <name evidence="2" type="ORF">ACFQKB_32025</name>
</gene>
<dbReference type="Pfam" id="PF01564">
    <property type="entry name" value="Spermine_synth"/>
    <property type="match status" value="1"/>
</dbReference>
<sequence length="256" mass="26420">MRVLPGAEEPAVVVERAEGHGGELALRRAGADFEIISNGVFLMDTRNGESERLLVRTAVQWLTSPAARGPGGASAGAGAGPGGLRVLVGGLGVGFSLAEAVRLPEVAAVTVVEREPAVIAWHDTFLRPYSEGALEDPRVSVVCADLVAWLERAPEPDGADPAPPGAGGAFDVVCLDIDNGPEWTVTPGNARLYGESGLALVGRRLASGGVLAVWSAGAAPVFEELLRGRFGRVGAVPVEVPRGEPDVVYLASLPRP</sequence>
<dbReference type="PANTHER" id="PTHR43317">
    <property type="entry name" value="THERMOSPERMINE SYNTHASE ACAULIS5"/>
    <property type="match status" value="1"/>
</dbReference>
<keyword evidence="3" id="KW-1185">Reference proteome</keyword>
<proteinExistence type="predicted"/>
<evidence type="ECO:0000313" key="3">
    <source>
        <dbReference type="Proteomes" id="UP001596380"/>
    </source>
</evidence>
<reference evidence="3" key="1">
    <citation type="journal article" date="2019" name="Int. J. Syst. Evol. Microbiol.">
        <title>The Global Catalogue of Microorganisms (GCM) 10K type strain sequencing project: providing services to taxonomists for standard genome sequencing and annotation.</title>
        <authorList>
            <consortium name="The Broad Institute Genomics Platform"/>
            <consortium name="The Broad Institute Genome Sequencing Center for Infectious Disease"/>
            <person name="Wu L."/>
            <person name="Ma J."/>
        </authorList>
    </citation>
    <scope>NUCLEOTIDE SEQUENCE [LARGE SCALE GENOMIC DNA]</scope>
    <source>
        <strain evidence="3">JCM 3369</strain>
    </source>
</reference>
<keyword evidence="1" id="KW-0620">Polyamine biosynthesis</keyword>
<comment type="caution">
    <text evidence="2">The sequence shown here is derived from an EMBL/GenBank/DDBJ whole genome shotgun (WGS) entry which is preliminary data.</text>
</comment>
<dbReference type="RefSeq" id="WP_160825945.1">
    <property type="nucleotide sequence ID" value="NZ_JBHSXS010000027.1"/>
</dbReference>